<feature type="transmembrane region" description="Helical" evidence="1">
    <location>
        <begin position="57"/>
        <end position="76"/>
    </location>
</feature>
<reference evidence="2 3" key="2">
    <citation type="submission" date="2020-03" db="EMBL/GenBank/DDBJ databases">
        <authorList>
            <person name="Ichikawa N."/>
            <person name="Kimura A."/>
            <person name="Kitahashi Y."/>
            <person name="Uohara A."/>
        </authorList>
    </citation>
    <scope>NUCLEOTIDE SEQUENCE [LARGE SCALE GENOMIC DNA]</scope>
    <source>
        <strain evidence="2 3">NBRC 108638</strain>
    </source>
</reference>
<dbReference type="RefSeq" id="WP_173079036.1">
    <property type="nucleotide sequence ID" value="NZ_BAABJB010000023.1"/>
</dbReference>
<keyword evidence="1" id="KW-0812">Transmembrane</keyword>
<protein>
    <submittedName>
        <fullName evidence="2">Uncharacterized protein</fullName>
    </submittedName>
</protein>
<dbReference type="Proteomes" id="UP000482960">
    <property type="component" value="Unassembled WGS sequence"/>
</dbReference>
<keyword evidence="1" id="KW-0472">Membrane</keyword>
<dbReference type="InterPro" id="IPR046549">
    <property type="entry name" value="DUF6703"/>
</dbReference>
<feature type="transmembrane region" description="Helical" evidence="1">
    <location>
        <begin position="12"/>
        <end position="45"/>
    </location>
</feature>
<name>A0A6V8L746_9ACTN</name>
<evidence type="ECO:0000256" key="1">
    <source>
        <dbReference type="SAM" id="Phobius"/>
    </source>
</evidence>
<dbReference type="AlphaFoldDB" id="A0A6V8L746"/>
<accession>A0A6V8L746</accession>
<evidence type="ECO:0000313" key="2">
    <source>
        <dbReference type="EMBL" id="GFJ92084.1"/>
    </source>
</evidence>
<keyword evidence="1" id="KW-1133">Transmembrane helix</keyword>
<organism evidence="2 3">
    <name type="scientific">Phytohabitans rumicis</name>
    <dbReference type="NCBI Taxonomy" id="1076125"/>
    <lineage>
        <taxon>Bacteria</taxon>
        <taxon>Bacillati</taxon>
        <taxon>Actinomycetota</taxon>
        <taxon>Actinomycetes</taxon>
        <taxon>Micromonosporales</taxon>
        <taxon>Micromonosporaceae</taxon>
    </lineage>
</organism>
<proteinExistence type="predicted"/>
<dbReference type="EMBL" id="BLPG01000001">
    <property type="protein sequence ID" value="GFJ92084.1"/>
    <property type="molecule type" value="Genomic_DNA"/>
</dbReference>
<keyword evidence="3" id="KW-1185">Reference proteome</keyword>
<sequence>MNSTRINPTTVFLVALAAVLVGLFAPGVIGGIVLLAIAAALIYLMSLTWSTQPPGRRIVRIVILTVLIATALLKIMS</sequence>
<reference evidence="2 3" key="1">
    <citation type="submission" date="2020-03" db="EMBL/GenBank/DDBJ databases">
        <title>Whole genome shotgun sequence of Phytohabitans rumicis NBRC 108638.</title>
        <authorList>
            <person name="Komaki H."/>
            <person name="Tamura T."/>
        </authorList>
    </citation>
    <scope>NUCLEOTIDE SEQUENCE [LARGE SCALE GENOMIC DNA]</scope>
    <source>
        <strain evidence="2 3">NBRC 108638</strain>
    </source>
</reference>
<comment type="caution">
    <text evidence="2">The sequence shown here is derived from an EMBL/GenBank/DDBJ whole genome shotgun (WGS) entry which is preliminary data.</text>
</comment>
<evidence type="ECO:0000313" key="3">
    <source>
        <dbReference type="Proteomes" id="UP000482960"/>
    </source>
</evidence>
<gene>
    <name evidence="2" type="ORF">Prum_057260</name>
</gene>
<dbReference type="Pfam" id="PF20444">
    <property type="entry name" value="DUF6703"/>
    <property type="match status" value="1"/>
</dbReference>